<gene>
    <name evidence="3" type="ORF">M8231_10735</name>
</gene>
<dbReference type="RefSeq" id="WP_165118071.1">
    <property type="nucleotide sequence ID" value="NZ_CP097649.1"/>
</dbReference>
<keyword evidence="2" id="KW-0812">Transmembrane</keyword>
<dbReference type="EMBL" id="CP097649">
    <property type="protein sequence ID" value="URI14298.1"/>
    <property type="molecule type" value="Genomic_DNA"/>
</dbReference>
<sequence>MFKPNKAQRLALVAAALVVGAGTASLVMNDGFEGVTWIGGVLITVFLSVLAMTGPEKDRPPNAIKTADNPSTVHNNGTTPERAWVIKAPNSAEGIRYEYSIMSKLFGKPQTDWKILNRKLMKAGDRTVEHFVLSTNTGRKEIYFDVSSFIGENKTMSDAVPISLHHPVYNRLVTIKFLPRAAFDLQNFIAEMDGNPKLNEFLDAIDVSKIRDGFAARRRRKDQNEIIIDLPQMTAIKLGVLLDLIRKDSDDLEVQDWIDNCTGAIRYALKAD</sequence>
<evidence type="ECO:0000313" key="3">
    <source>
        <dbReference type="EMBL" id="URI14298.1"/>
    </source>
</evidence>
<evidence type="ECO:0000256" key="1">
    <source>
        <dbReference type="SAM" id="MobiDB-lite"/>
    </source>
</evidence>
<feature type="transmembrane region" description="Helical" evidence="2">
    <location>
        <begin position="34"/>
        <end position="52"/>
    </location>
</feature>
<evidence type="ECO:0000313" key="4">
    <source>
        <dbReference type="Proteomes" id="UP001055429"/>
    </source>
</evidence>
<evidence type="ECO:0008006" key="5">
    <source>
        <dbReference type="Google" id="ProtNLM"/>
    </source>
</evidence>
<evidence type="ECO:0000256" key="2">
    <source>
        <dbReference type="SAM" id="Phobius"/>
    </source>
</evidence>
<keyword evidence="2" id="KW-0472">Membrane</keyword>
<keyword evidence="2" id="KW-1133">Transmembrane helix</keyword>
<organism evidence="3 4">
    <name type="scientific">Brevundimonas albigilva</name>
    <dbReference type="NCBI Taxonomy" id="1312364"/>
    <lineage>
        <taxon>Bacteria</taxon>
        <taxon>Pseudomonadati</taxon>
        <taxon>Pseudomonadota</taxon>
        <taxon>Alphaproteobacteria</taxon>
        <taxon>Caulobacterales</taxon>
        <taxon>Caulobacteraceae</taxon>
        <taxon>Brevundimonas</taxon>
    </lineage>
</organism>
<dbReference type="Proteomes" id="UP001055429">
    <property type="component" value="Chromosome"/>
</dbReference>
<name>A0ABY4SN97_9CAUL</name>
<accession>A0ABY4SN97</accession>
<feature type="compositionally biased region" description="Polar residues" evidence="1">
    <location>
        <begin position="68"/>
        <end position="78"/>
    </location>
</feature>
<feature type="region of interest" description="Disordered" evidence="1">
    <location>
        <begin position="58"/>
        <end position="78"/>
    </location>
</feature>
<reference evidence="3" key="1">
    <citation type="submission" date="2022-05" db="EMBL/GenBank/DDBJ databases">
        <title>Brevundimonas albigilva TT17 genome sequence.</title>
        <authorList>
            <person name="Lee K."/>
            <person name="Son H."/>
        </authorList>
    </citation>
    <scope>NUCLEOTIDE SEQUENCE</scope>
    <source>
        <strain evidence="3">TT17</strain>
    </source>
</reference>
<keyword evidence="4" id="KW-1185">Reference proteome</keyword>
<protein>
    <recommendedName>
        <fullName evidence="5">DUF3137 domain-containing protein</fullName>
    </recommendedName>
</protein>
<proteinExistence type="predicted"/>